<evidence type="ECO:0000256" key="1">
    <source>
        <dbReference type="ARBA" id="ARBA00004275"/>
    </source>
</evidence>
<evidence type="ECO:0000256" key="10">
    <source>
        <dbReference type="ARBA" id="ARBA00023235"/>
    </source>
</evidence>
<dbReference type="InterPro" id="IPR029045">
    <property type="entry name" value="ClpP/crotonase-like_dom_sf"/>
</dbReference>
<evidence type="ECO:0000256" key="5">
    <source>
        <dbReference type="ARBA" id="ARBA00022963"/>
    </source>
</evidence>
<feature type="domain" description="3-hydroxyacyl-CoA dehydrogenase C-terminal" evidence="14">
    <location>
        <begin position="620"/>
        <end position="703"/>
    </location>
</feature>
<dbReference type="SUPFAM" id="SSF48179">
    <property type="entry name" value="6-phosphogluconate dehydrogenase C-terminal domain-like"/>
    <property type="match status" value="2"/>
</dbReference>
<feature type="domain" description="3-hydroxyacyl-CoA dehydrogenase C-terminal" evidence="14">
    <location>
        <begin position="490"/>
        <end position="583"/>
    </location>
</feature>
<evidence type="ECO:0000313" key="16">
    <source>
        <dbReference type="EMBL" id="CAB3798525.1"/>
    </source>
</evidence>
<evidence type="ECO:0000256" key="2">
    <source>
        <dbReference type="ARBA" id="ARBA00005005"/>
    </source>
</evidence>
<keyword evidence="10" id="KW-0413">Isomerase</keyword>
<evidence type="ECO:0000256" key="4">
    <source>
        <dbReference type="ARBA" id="ARBA00022832"/>
    </source>
</evidence>
<proteinExistence type="predicted"/>
<dbReference type="FunFam" id="1.10.1040.50:FF:000006">
    <property type="entry name" value="Peroxisomal bifunctional enzyme"/>
    <property type="match status" value="1"/>
</dbReference>
<dbReference type="Gene3D" id="1.10.1040.50">
    <property type="match status" value="1"/>
</dbReference>
<keyword evidence="12" id="KW-0511">Multifunctional enzyme</keyword>
<feature type="domain" description="3-hydroxyacyl-CoA dehydrogenase NAD binding" evidence="15">
    <location>
        <begin position="310"/>
        <end position="485"/>
    </location>
</feature>
<evidence type="ECO:0000313" key="17">
    <source>
        <dbReference type="Proteomes" id="UP000494119"/>
    </source>
</evidence>
<keyword evidence="17" id="KW-1185">Reference proteome</keyword>
<dbReference type="GO" id="GO:0006635">
    <property type="term" value="P:fatty acid beta-oxidation"/>
    <property type="evidence" value="ECO:0007669"/>
    <property type="project" value="UniProtKB-UniPathway"/>
</dbReference>
<comment type="catalytic activity">
    <reaction evidence="13">
        <text>a (3S)-3-hydroxyacyl-CoA + NAD(+) = a 3-oxoacyl-CoA + NADH + H(+)</text>
        <dbReference type="Rhea" id="RHEA:22432"/>
        <dbReference type="ChEBI" id="CHEBI:15378"/>
        <dbReference type="ChEBI" id="CHEBI:57318"/>
        <dbReference type="ChEBI" id="CHEBI:57540"/>
        <dbReference type="ChEBI" id="CHEBI:57945"/>
        <dbReference type="ChEBI" id="CHEBI:90726"/>
        <dbReference type="EC" id="1.1.1.35"/>
    </reaction>
</comment>
<evidence type="ECO:0000256" key="6">
    <source>
        <dbReference type="ARBA" id="ARBA00023002"/>
    </source>
</evidence>
<evidence type="ECO:0000259" key="15">
    <source>
        <dbReference type="Pfam" id="PF02737"/>
    </source>
</evidence>
<dbReference type="Pfam" id="PF00725">
    <property type="entry name" value="3HCDH"/>
    <property type="match status" value="2"/>
</dbReference>
<dbReference type="Pfam" id="PF02737">
    <property type="entry name" value="3HCDH_N"/>
    <property type="match status" value="1"/>
</dbReference>
<protein>
    <submittedName>
        <fullName evidence="16">Fatty acid oxidation complex subunit alpha</fullName>
    </submittedName>
</protein>
<keyword evidence="8" id="KW-0443">Lipid metabolism</keyword>
<keyword evidence="7" id="KW-0520">NAD</keyword>
<evidence type="ECO:0000256" key="3">
    <source>
        <dbReference type="ARBA" id="ARBA00011245"/>
    </source>
</evidence>
<dbReference type="EMBL" id="CADIKL010000027">
    <property type="protein sequence ID" value="CAB3798525.1"/>
    <property type="molecule type" value="Genomic_DNA"/>
</dbReference>
<dbReference type="PANTHER" id="PTHR23309:SF49">
    <property type="entry name" value="PEROXISOMAL BIFUNCTIONAL ENZYME"/>
    <property type="match status" value="1"/>
</dbReference>
<evidence type="ECO:0000256" key="12">
    <source>
        <dbReference type="ARBA" id="ARBA00023268"/>
    </source>
</evidence>
<comment type="subcellular location">
    <subcellularLocation>
        <location evidence="1">Peroxisome</location>
    </subcellularLocation>
</comment>
<evidence type="ECO:0000256" key="11">
    <source>
        <dbReference type="ARBA" id="ARBA00023239"/>
    </source>
</evidence>
<organism evidence="16 17">
    <name type="scientific">Paraburkholderia caffeinitolerans</name>
    <dbReference type="NCBI Taxonomy" id="1723730"/>
    <lineage>
        <taxon>Bacteria</taxon>
        <taxon>Pseudomonadati</taxon>
        <taxon>Pseudomonadota</taxon>
        <taxon>Betaproteobacteria</taxon>
        <taxon>Burkholderiales</taxon>
        <taxon>Burkholderiaceae</taxon>
        <taxon>Paraburkholderia</taxon>
    </lineage>
</organism>
<evidence type="ECO:0000256" key="9">
    <source>
        <dbReference type="ARBA" id="ARBA00023140"/>
    </source>
</evidence>
<dbReference type="GO" id="GO:0016853">
    <property type="term" value="F:isomerase activity"/>
    <property type="evidence" value="ECO:0007669"/>
    <property type="project" value="UniProtKB-KW"/>
</dbReference>
<accession>A0A6J5GD87</accession>
<dbReference type="Gene3D" id="3.40.50.720">
    <property type="entry name" value="NAD(P)-binding Rossmann-like Domain"/>
    <property type="match status" value="1"/>
</dbReference>
<dbReference type="AlphaFoldDB" id="A0A6J5GD87"/>
<dbReference type="RefSeq" id="WP_175196981.1">
    <property type="nucleotide sequence ID" value="NZ_CADIKL010000027.1"/>
</dbReference>
<dbReference type="GO" id="GO:0070403">
    <property type="term" value="F:NAD+ binding"/>
    <property type="evidence" value="ECO:0007669"/>
    <property type="project" value="InterPro"/>
</dbReference>
<dbReference type="UniPathway" id="UPA00659"/>
<dbReference type="GO" id="GO:0003857">
    <property type="term" value="F:(3S)-3-hydroxyacyl-CoA dehydrogenase (NAD+) activity"/>
    <property type="evidence" value="ECO:0007669"/>
    <property type="project" value="UniProtKB-EC"/>
</dbReference>
<keyword evidence="5" id="KW-0442">Lipid degradation</keyword>
<keyword evidence="6" id="KW-0560">Oxidoreductase</keyword>
<keyword evidence="11" id="KW-0456">Lyase</keyword>
<dbReference type="CDD" id="cd06558">
    <property type="entry name" value="crotonase-like"/>
    <property type="match status" value="1"/>
</dbReference>
<dbReference type="InterPro" id="IPR006108">
    <property type="entry name" value="3HC_DH_C"/>
</dbReference>
<dbReference type="InterPro" id="IPR036291">
    <property type="entry name" value="NAD(P)-bd_dom_sf"/>
</dbReference>
<dbReference type="GO" id="GO:0004300">
    <property type="term" value="F:enoyl-CoA hydratase activity"/>
    <property type="evidence" value="ECO:0007669"/>
    <property type="project" value="UniProtKB-ARBA"/>
</dbReference>
<dbReference type="InterPro" id="IPR008927">
    <property type="entry name" value="6-PGluconate_DH-like_C_sf"/>
</dbReference>
<sequence>MAIDTAAPAPSSAFSPVSHELRGKVLLVTVDNPPVNALGVDVRRGLAAAIEHAEANAAVQAVLIVGAGRNFIAGADIREFGKPPQPPALPDVLHRIEACHKPVIVAIHGAALGGGLEVALAAHYRLAVAGAKLGLPEVQLGLLPGAGGTQRAPRLIGAEAALALMLSGRHVGAQEALKLGLVDRVGASEDILAEGLAYAQELLAAHAPVRRTRDAQGLADRAATQAAIDAARADTAKKSRGLFSPMKIVDCVQAALEESFEEGLRFERKQFLACLESPQRAGLIHAFFAEREVQKAPETKSAAPRAIESVGVIGGGTMGAGIAVAVLDAGLPVTMIERDDAALARGRAHVEKVYDGLIAKGRMKPEAKAQILARFNGSTAYDSLANADLVIEAVFEDMAVKQAVFAELDRVCKPGAVLATNTSYLDIDAIAASVKRPQDVVGLHFFSPANIMKLLEVVVPNAVSPDVVATAFELAKKLRKVPVRAGVCDGFIGNRILAVYRTAADHLMEDGASPYQIDQAVREFGFPMGPYQVVDLAGGDIGWATRKRRAATRDPNARYVQIADRLCERGWFGQKTGRGFYLYPEGARTGTPDPEVEAIIAAERERAGIKPRTFSNEEIMRRYMAAMINEGANVVHEKIALRPLDVDVTLLYGYGFPRYRGGPMKYADTVGLANVLADIREFAKEDPLFWRPSPLLVELVERGTDFASLNHIA</sequence>
<evidence type="ECO:0000256" key="7">
    <source>
        <dbReference type="ARBA" id="ARBA00023027"/>
    </source>
</evidence>
<dbReference type="SUPFAM" id="SSF52096">
    <property type="entry name" value="ClpP/crotonase"/>
    <property type="match status" value="1"/>
</dbReference>
<dbReference type="SUPFAM" id="SSF51735">
    <property type="entry name" value="NAD(P)-binding Rossmann-fold domains"/>
    <property type="match status" value="1"/>
</dbReference>
<dbReference type="Proteomes" id="UP000494119">
    <property type="component" value="Unassembled WGS sequence"/>
</dbReference>
<keyword evidence="9" id="KW-0576">Peroxisome</keyword>
<evidence type="ECO:0000259" key="14">
    <source>
        <dbReference type="Pfam" id="PF00725"/>
    </source>
</evidence>
<dbReference type="Pfam" id="PF00378">
    <property type="entry name" value="ECH_1"/>
    <property type="match status" value="1"/>
</dbReference>
<name>A0A6J5GD87_9BURK</name>
<keyword evidence="4" id="KW-0276">Fatty acid metabolism</keyword>
<dbReference type="PANTHER" id="PTHR23309">
    <property type="entry name" value="3-HYDROXYACYL-COA DEHYROGENASE"/>
    <property type="match status" value="1"/>
</dbReference>
<comment type="subunit">
    <text evidence="3">Monomer.</text>
</comment>
<evidence type="ECO:0000256" key="13">
    <source>
        <dbReference type="ARBA" id="ARBA00049556"/>
    </source>
</evidence>
<evidence type="ECO:0000256" key="8">
    <source>
        <dbReference type="ARBA" id="ARBA00023098"/>
    </source>
</evidence>
<dbReference type="InterPro" id="IPR006176">
    <property type="entry name" value="3-OHacyl-CoA_DH_NAD-bd"/>
</dbReference>
<gene>
    <name evidence="16" type="primary">fadJ</name>
    <name evidence="16" type="ORF">LMG28688_04741</name>
</gene>
<reference evidence="16 17" key="1">
    <citation type="submission" date="2020-04" db="EMBL/GenBank/DDBJ databases">
        <authorList>
            <person name="De Canck E."/>
        </authorList>
    </citation>
    <scope>NUCLEOTIDE SEQUENCE [LARGE SCALE GENOMIC DNA]</scope>
    <source>
        <strain evidence="16 17">LMG 28688</strain>
    </source>
</reference>
<comment type="pathway">
    <text evidence="2">Lipid metabolism; fatty acid beta-oxidation.</text>
</comment>
<dbReference type="Gene3D" id="3.90.226.10">
    <property type="entry name" value="2-enoyl-CoA Hydratase, Chain A, domain 1"/>
    <property type="match status" value="1"/>
</dbReference>
<dbReference type="InterPro" id="IPR001753">
    <property type="entry name" value="Enoyl-CoA_hydra/iso"/>
</dbReference>
<dbReference type="FunFam" id="3.40.50.720:FF:000009">
    <property type="entry name" value="Fatty oxidation complex, alpha subunit"/>
    <property type="match status" value="1"/>
</dbReference>